<dbReference type="PANTHER" id="PTHR30437">
    <property type="entry name" value="TRANSCRIPTION ELONGATION FACTOR GREA"/>
    <property type="match status" value="1"/>
</dbReference>
<evidence type="ECO:0000313" key="10">
    <source>
        <dbReference type="EMBL" id="CAB4830801.1"/>
    </source>
</evidence>
<evidence type="ECO:0000256" key="4">
    <source>
        <dbReference type="ARBA" id="ARBA00023125"/>
    </source>
</evidence>
<dbReference type="InterPro" id="IPR023459">
    <property type="entry name" value="Tscrpt_elong_fac_GreA/B_fam"/>
</dbReference>
<dbReference type="PIRSF" id="PIRSF006092">
    <property type="entry name" value="GreA_GreB"/>
    <property type="match status" value="1"/>
</dbReference>
<dbReference type="SUPFAM" id="SSF46557">
    <property type="entry name" value="GreA transcript cleavage protein, N-terminal domain"/>
    <property type="match status" value="1"/>
</dbReference>
<dbReference type="PROSITE" id="PS00829">
    <property type="entry name" value="GREAB_1"/>
    <property type="match status" value="1"/>
</dbReference>
<dbReference type="InterPro" id="IPR018151">
    <property type="entry name" value="TF_GreA/GreB_CS"/>
</dbReference>
<protein>
    <recommendedName>
        <fullName evidence="2">Transcription elongation factor GreA</fullName>
    </recommendedName>
    <alternativeName>
        <fullName evidence="7">Transcript cleavage factor GreA</fullName>
    </alternativeName>
</protein>
<dbReference type="SUPFAM" id="SSF54534">
    <property type="entry name" value="FKBP-like"/>
    <property type="match status" value="1"/>
</dbReference>
<evidence type="ECO:0000256" key="5">
    <source>
        <dbReference type="ARBA" id="ARBA00023163"/>
    </source>
</evidence>
<comment type="function">
    <text evidence="6">Necessary for efficient RNA polymerase transcription elongation past template-encoded arresting sites. The arresting sites in DNA have the property of trapping a certain fraction of elongating RNA polymerases that pass through, resulting in locked ternary complexes. Cleavage of the nascent transcript by cleavage factors such as GreA or GreB allows the resumption of elongation from the new 3'terminus. GreA releases sequences of 2 to 3 nucleotides.</text>
</comment>
<evidence type="ECO:0000256" key="6">
    <source>
        <dbReference type="ARBA" id="ARBA00024916"/>
    </source>
</evidence>
<dbReference type="Pfam" id="PF01272">
    <property type="entry name" value="GreA_GreB"/>
    <property type="match status" value="1"/>
</dbReference>
<dbReference type="GO" id="GO:0070063">
    <property type="term" value="F:RNA polymerase binding"/>
    <property type="evidence" value="ECO:0007669"/>
    <property type="project" value="InterPro"/>
</dbReference>
<dbReference type="InterPro" id="IPR001437">
    <property type="entry name" value="Tscrpt_elong_fac_GreA/B_C"/>
</dbReference>
<dbReference type="AlphaFoldDB" id="A0A6J7AD33"/>
<feature type="domain" description="Transcription elongation factor GreA/GreB C-terminal" evidence="8">
    <location>
        <begin position="83"/>
        <end position="158"/>
    </location>
</feature>
<dbReference type="EMBL" id="CAFABE010000054">
    <property type="protein sequence ID" value="CAB4830801.1"/>
    <property type="molecule type" value="Genomic_DNA"/>
</dbReference>
<dbReference type="GO" id="GO:0006354">
    <property type="term" value="P:DNA-templated transcription elongation"/>
    <property type="evidence" value="ECO:0007669"/>
    <property type="project" value="TreeGrafter"/>
</dbReference>
<evidence type="ECO:0000259" key="8">
    <source>
        <dbReference type="Pfam" id="PF01272"/>
    </source>
</evidence>
<keyword evidence="4" id="KW-0238">DNA-binding</keyword>
<comment type="similarity">
    <text evidence="1">Belongs to the GreA/GreB family.</text>
</comment>
<dbReference type="EMBL" id="CAFBPM010000002">
    <property type="protein sequence ID" value="CAB5009775.1"/>
    <property type="molecule type" value="Genomic_DNA"/>
</dbReference>
<gene>
    <name evidence="10" type="ORF">UFOPK3164_01152</name>
    <name evidence="11" type="ORF">UFOPK3427_01509</name>
    <name evidence="12" type="ORF">UFOPK4112_00235</name>
</gene>
<dbReference type="GO" id="GO:0003677">
    <property type="term" value="F:DNA binding"/>
    <property type="evidence" value="ECO:0007669"/>
    <property type="project" value="UniProtKB-KW"/>
</dbReference>
<evidence type="ECO:0000256" key="1">
    <source>
        <dbReference type="ARBA" id="ARBA00008213"/>
    </source>
</evidence>
<organism evidence="10">
    <name type="scientific">freshwater metagenome</name>
    <dbReference type="NCBI Taxonomy" id="449393"/>
    <lineage>
        <taxon>unclassified sequences</taxon>
        <taxon>metagenomes</taxon>
        <taxon>ecological metagenomes</taxon>
    </lineage>
</organism>
<proteinExistence type="inferred from homology"/>
<evidence type="ECO:0000313" key="11">
    <source>
        <dbReference type="EMBL" id="CAB4881340.1"/>
    </source>
</evidence>
<feature type="domain" description="Transcription elongation factor GreA/GreB N-terminal" evidence="9">
    <location>
        <begin position="7"/>
        <end position="76"/>
    </location>
</feature>
<evidence type="ECO:0000256" key="7">
    <source>
        <dbReference type="ARBA" id="ARBA00030776"/>
    </source>
</evidence>
<dbReference type="PANTHER" id="PTHR30437:SF4">
    <property type="entry name" value="TRANSCRIPTION ELONGATION FACTOR GREA"/>
    <property type="match status" value="1"/>
</dbReference>
<reference evidence="10" key="1">
    <citation type="submission" date="2020-05" db="EMBL/GenBank/DDBJ databases">
        <authorList>
            <person name="Chiriac C."/>
            <person name="Salcher M."/>
            <person name="Ghai R."/>
            <person name="Kavagutti S V."/>
        </authorList>
    </citation>
    <scope>NUCLEOTIDE SEQUENCE</scope>
</reference>
<dbReference type="Pfam" id="PF03449">
    <property type="entry name" value="GreA_GreB_N"/>
    <property type="match status" value="1"/>
</dbReference>
<evidence type="ECO:0000313" key="12">
    <source>
        <dbReference type="EMBL" id="CAB5009775.1"/>
    </source>
</evidence>
<dbReference type="Gene3D" id="3.10.50.30">
    <property type="entry name" value="Transcription elongation factor, GreA/GreB, C-terminal domain"/>
    <property type="match status" value="1"/>
</dbReference>
<dbReference type="FunFam" id="1.10.287.180:FF:000001">
    <property type="entry name" value="Transcription elongation factor GreA"/>
    <property type="match status" value="1"/>
</dbReference>
<dbReference type="InterPro" id="IPR022691">
    <property type="entry name" value="Tscrpt_elong_fac_GreA/B_N"/>
</dbReference>
<dbReference type="InterPro" id="IPR036805">
    <property type="entry name" value="Tscrpt_elong_fac_GreA/B_N_sf"/>
</dbReference>
<evidence type="ECO:0000256" key="3">
    <source>
        <dbReference type="ARBA" id="ARBA00023015"/>
    </source>
</evidence>
<keyword evidence="3" id="KW-0805">Transcription regulation</keyword>
<dbReference type="Gene3D" id="1.10.287.180">
    <property type="entry name" value="Transcription elongation factor, GreA/GreB, N-terminal domain"/>
    <property type="match status" value="1"/>
</dbReference>
<dbReference type="InterPro" id="IPR036953">
    <property type="entry name" value="GreA/GreB_C_sf"/>
</dbReference>
<evidence type="ECO:0000256" key="2">
    <source>
        <dbReference type="ARBA" id="ARBA00013729"/>
    </source>
</evidence>
<keyword evidence="5" id="KW-0804">Transcription</keyword>
<dbReference type="InterPro" id="IPR028624">
    <property type="entry name" value="Tscrpt_elong_fac_GreA/B"/>
</dbReference>
<dbReference type="EMBL" id="CAFBLT010000002">
    <property type="protein sequence ID" value="CAB4881340.1"/>
    <property type="molecule type" value="Genomic_DNA"/>
</dbReference>
<sequence>MSESPTKLTQETHDRLSAELEDLTTRGRIDIAGHIETARALGDLSENGDYHAAKDAQGKMESRIRQLQALLKTAVIVEGASDSGEVQEGSTVTLRYEGDDDEDTQDFFVGSIEERQGGLPVASPTAPLGAALMGKSEGDTVEYKSPGGMLKVQIVKVSA</sequence>
<dbReference type="GO" id="GO:0032784">
    <property type="term" value="P:regulation of DNA-templated transcription elongation"/>
    <property type="evidence" value="ECO:0007669"/>
    <property type="project" value="InterPro"/>
</dbReference>
<evidence type="ECO:0000259" key="9">
    <source>
        <dbReference type="Pfam" id="PF03449"/>
    </source>
</evidence>
<dbReference type="HAMAP" id="MF_00105">
    <property type="entry name" value="GreA_GreB"/>
    <property type="match status" value="1"/>
</dbReference>
<name>A0A6J7AD33_9ZZZZ</name>
<accession>A0A6J7AD33</accession>